<dbReference type="EMBL" id="CARXXK010000002">
    <property type="protein sequence ID" value="CAI6356080.1"/>
    <property type="molecule type" value="Genomic_DNA"/>
</dbReference>
<dbReference type="InterPro" id="IPR039353">
    <property type="entry name" value="TF_Adf1"/>
</dbReference>
<protein>
    <recommendedName>
        <fullName evidence="2">MADF domain-containing protein</fullName>
    </recommendedName>
</protein>
<sequence>MNPSKILGSLCKICKQLIYKNDKSHVCSKIEPQYSFQKILPKVQNTTKNVPVSASSSFSNLLREIEIEEQNVSSVSEFNITNENLVESEINDDDDAEDYSKLIIAVRERHPLWDHRIPMSNRYESIKQKLWDEIYVELNGAYSLDTIKKKWKYLREKYVRQKKKPASGAGGKKKNWCHTNELQFLDDVIMNNNKTTSNINLPSDEPRTKASKRSNNDSIEESILNELRQSRPILPLSTESKADEDQHFGNYLVSLIKNIPKKKKMALQAEIINRVISIMAED</sequence>
<dbReference type="AlphaFoldDB" id="A0AAV0WJS9"/>
<organism evidence="3 5">
    <name type="scientific">Macrosiphum euphorbiae</name>
    <name type="common">potato aphid</name>
    <dbReference type="NCBI Taxonomy" id="13131"/>
    <lineage>
        <taxon>Eukaryota</taxon>
        <taxon>Metazoa</taxon>
        <taxon>Ecdysozoa</taxon>
        <taxon>Arthropoda</taxon>
        <taxon>Hexapoda</taxon>
        <taxon>Insecta</taxon>
        <taxon>Pterygota</taxon>
        <taxon>Neoptera</taxon>
        <taxon>Paraneoptera</taxon>
        <taxon>Hemiptera</taxon>
        <taxon>Sternorrhyncha</taxon>
        <taxon>Aphidomorpha</taxon>
        <taxon>Aphidoidea</taxon>
        <taxon>Aphididae</taxon>
        <taxon>Macrosiphini</taxon>
        <taxon>Macrosiphum</taxon>
    </lineage>
</organism>
<dbReference type="InterPro" id="IPR006578">
    <property type="entry name" value="MADF-dom"/>
</dbReference>
<name>A0AAV0WJS9_9HEMI</name>
<evidence type="ECO:0000259" key="2">
    <source>
        <dbReference type="PROSITE" id="PS51029"/>
    </source>
</evidence>
<feature type="region of interest" description="Disordered" evidence="1">
    <location>
        <begin position="195"/>
        <end position="219"/>
    </location>
</feature>
<dbReference type="EMBL" id="CARXXK010000005">
    <property type="protein sequence ID" value="CAI6368510.1"/>
    <property type="molecule type" value="Genomic_DNA"/>
</dbReference>
<keyword evidence="5" id="KW-1185">Reference proteome</keyword>
<gene>
    <name evidence="3" type="ORF">MEUPH1_LOCUS11856</name>
    <name evidence="4" type="ORF">MEUPH1_LOCUS22858</name>
</gene>
<evidence type="ECO:0000313" key="4">
    <source>
        <dbReference type="EMBL" id="CAI6368510.1"/>
    </source>
</evidence>
<dbReference type="SMART" id="SM00595">
    <property type="entry name" value="MADF"/>
    <property type="match status" value="1"/>
</dbReference>
<evidence type="ECO:0000313" key="5">
    <source>
        <dbReference type="Proteomes" id="UP001160148"/>
    </source>
</evidence>
<accession>A0AAV0WJS9</accession>
<dbReference type="PANTHER" id="PTHR12243:SF67">
    <property type="entry name" value="COREPRESSOR OF PANGOLIN, ISOFORM A-RELATED"/>
    <property type="match status" value="1"/>
</dbReference>
<evidence type="ECO:0000313" key="3">
    <source>
        <dbReference type="EMBL" id="CAI6356080.1"/>
    </source>
</evidence>
<dbReference type="PROSITE" id="PS51029">
    <property type="entry name" value="MADF"/>
    <property type="match status" value="1"/>
</dbReference>
<reference evidence="3 5" key="1">
    <citation type="submission" date="2023-01" db="EMBL/GenBank/DDBJ databases">
        <authorList>
            <person name="Whitehead M."/>
        </authorList>
    </citation>
    <scope>NUCLEOTIDE SEQUENCE [LARGE SCALE GENOMIC DNA]</scope>
</reference>
<dbReference type="PANTHER" id="PTHR12243">
    <property type="entry name" value="MADF DOMAIN TRANSCRIPTION FACTOR"/>
    <property type="match status" value="1"/>
</dbReference>
<comment type="caution">
    <text evidence="3">The sequence shown here is derived from an EMBL/GenBank/DDBJ whole genome shotgun (WGS) entry which is preliminary data.</text>
</comment>
<dbReference type="Proteomes" id="UP001160148">
    <property type="component" value="Unassembled WGS sequence"/>
</dbReference>
<feature type="domain" description="MADF" evidence="2">
    <location>
        <begin position="101"/>
        <end position="190"/>
    </location>
</feature>
<proteinExistence type="predicted"/>
<dbReference type="Pfam" id="PF10545">
    <property type="entry name" value="MADF_DNA_bdg"/>
    <property type="match status" value="1"/>
</dbReference>
<evidence type="ECO:0000256" key="1">
    <source>
        <dbReference type="SAM" id="MobiDB-lite"/>
    </source>
</evidence>